<keyword evidence="9" id="KW-0677">Repeat</keyword>
<feature type="compositionally biased region" description="Low complexity" evidence="22">
    <location>
        <begin position="1436"/>
        <end position="1458"/>
    </location>
</feature>
<evidence type="ECO:0000256" key="11">
    <source>
        <dbReference type="ARBA" id="ARBA00022777"/>
    </source>
</evidence>
<dbReference type="CDD" id="cd00064">
    <property type="entry name" value="FU"/>
    <property type="match status" value="1"/>
</dbReference>
<dbReference type="PROSITE" id="PS50853">
    <property type="entry name" value="FN3"/>
    <property type="match status" value="1"/>
</dbReference>
<dbReference type="PROSITE" id="PS00239">
    <property type="entry name" value="RECEPTOR_TYR_KIN_II"/>
    <property type="match status" value="1"/>
</dbReference>
<keyword evidence="7" id="KW-0479">Metal-binding</keyword>
<evidence type="ECO:0000256" key="15">
    <source>
        <dbReference type="ARBA" id="ARBA00023137"/>
    </source>
</evidence>
<name>A0ABM1DZJ4_PRICU</name>
<evidence type="ECO:0000256" key="6">
    <source>
        <dbReference type="ARBA" id="ARBA00022692"/>
    </source>
</evidence>
<gene>
    <name evidence="29" type="primary">LOC106807522</name>
</gene>
<dbReference type="InterPro" id="IPR006212">
    <property type="entry name" value="Furin_repeat"/>
</dbReference>
<comment type="subcellular location">
    <subcellularLocation>
        <location evidence="2">Membrane</location>
        <topology evidence="2">Single-pass type I membrane protein</topology>
    </subcellularLocation>
</comment>
<sequence>MIIKGQSCVVSPLLVLTLLGLTSAFSFGPNFVPPEPPPAVRIKRSPRDIRDGVCQNIDIRNNVSNLMALENCTIIDGYLRVLLIDRGSWEMYQNYSFPKLREINGYLFMYRVSGLQSLRTLFPNLAVIRGRDLVFNYAFVLYEMFDLREIGLANLATISRGGVRIEKNPALCFVHTINWKTILNNSNPDTELEQANFILENKDPDLCNECPSSLGCHDNTCWTARDCQINFNSQCPKCNSRMCNTSDVPGICCHEQCLGGCYGERNNDCVACKHVLDQEGHCTEKCAPETYLLNGIRCISEDDCVSGEGRSGPGHSWILHNQVCRRDCPTGWTKNESNPNYCKHCGEACPRICPGAYIDSVTAAQKYKGCTVIDGTLEIQVRSGKNIVKELEANLYSIHTVKHYVKIARSFPLVSLSFLRNLREIGGERLLNNKHAFVVLDNQNLEDIWDVNLHVNLTILKGKMFFHYNPKLCPNNITQWANAVIMPEDQRKGMDDTDISLTSNGDKVACDIQMLRIEVRPIDGELAIVKWDNYRTDDPRSLLGFVIYCREALHQNLTIFDGRDACGSNDWRMVDVAAPEEDNYSNSTRGFDDTSNLEITELLGDLKPYTQYAVYVKTYTIARESQGAQSNIFYFTTKSSEPTPPRSVTVKADVNSLRINWEAPLHPNGIITHYEVRFQQIPDDPENYKDWNVCSDIRHKKGHDSDGETSTPPQVPTIPKPTTPTGTDGDCPVCDCDQPVKKTPAEEEKTNQIVFENFLHNMVYQKRDIGSEYDRIVSPETKFPTAIPNRRRREISPMDRRDSAVPTELSVSINETYAVTDDDDGVPIGNETKVEEVPTLVTKDLAVELENLHHFTFYTIEVRACHAYDKDTGTKLCSTIAMTTGNTLPKADADLINSTIEVLVNSSSSSMKSTVIIKWTDPLQPNGVILGYSMKFMDGASSSNTTAVSCFTKSQIFAHGGIILYRGEGNYSFQLGIISLGTLPYQDHTTYWTEQRYFIVQKAHGLPVEIIVAIACAVGIAGLLVITTAIWVFAKKRYRAHELLNGSLITSINPEYMSSADVYNPDEWEVGRDKINLIRELGQGSFGMVYEGEVKDLVLPNEKTRCAVKTVNESASIRERIEFLKEASVMKAFNCHHVVKLLGVVSIGQPTLVVMELMGNGDLKTYLRMHRPEIENAKHNREPPTDREFLGWAGEIADGMAYLSAKKFVHRDLAARNCMVASDLTVKIGDFGMTRDIYETDYYRKGGKGLLPVRWMGPESLKDGVFTSQSDVWSYGVVLWEMATLASQPYQGLSNEEVLKYVISGGIMDKPEDCPDQFYELMKLCWQQSQKQRPTFIEIIEILRDDLPVSFREQSFYDQEYLKEQQHSLLDCQYDDRVGAQIGELEEISLHSRHSDESLNMQNTPQEDCHNCMGQLGDTSPHEEQRPLSGRNSAISMSGDGSKGSSKGSSSTTSKSSGYQLMNGGMANGHLHMSTCVPKTTEC</sequence>
<keyword evidence="10 20" id="KW-0547">Nucleotide-binding</keyword>
<comment type="catalytic activity">
    <reaction evidence="19 21">
        <text>L-tyrosyl-[protein] + ATP = O-phospho-L-tyrosyl-[protein] + ADP + H(+)</text>
        <dbReference type="Rhea" id="RHEA:10596"/>
        <dbReference type="Rhea" id="RHEA-COMP:10136"/>
        <dbReference type="Rhea" id="RHEA-COMP:20101"/>
        <dbReference type="ChEBI" id="CHEBI:15378"/>
        <dbReference type="ChEBI" id="CHEBI:30616"/>
        <dbReference type="ChEBI" id="CHEBI:46858"/>
        <dbReference type="ChEBI" id="CHEBI:61978"/>
        <dbReference type="ChEBI" id="CHEBI:456216"/>
        <dbReference type="EC" id="2.7.10.1"/>
    </reaction>
</comment>
<dbReference type="EC" id="2.7.10.1" evidence="21"/>
<evidence type="ECO:0000256" key="9">
    <source>
        <dbReference type="ARBA" id="ARBA00022737"/>
    </source>
</evidence>
<evidence type="ECO:0000256" key="21">
    <source>
        <dbReference type="RuleBase" id="RU000312"/>
    </source>
</evidence>
<dbReference type="SMART" id="SM00219">
    <property type="entry name" value="TyrKc"/>
    <property type="match status" value="1"/>
</dbReference>
<evidence type="ECO:0000256" key="1">
    <source>
        <dbReference type="ARBA" id="ARBA00001936"/>
    </source>
</evidence>
<dbReference type="Pfam" id="PF07714">
    <property type="entry name" value="PK_Tyr_Ser-Thr"/>
    <property type="match status" value="1"/>
</dbReference>
<feature type="region of interest" description="Disordered" evidence="22">
    <location>
        <begin position="699"/>
        <end position="729"/>
    </location>
</feature>
<evidence type="ECO:0000256" key="7">
    <source>
        <dbReference type="ARBA" id="ARBA00022723"/>
    </source>
</evidence>
<dbReference type="GeneID" id="106807522"/>
<accession>A0ABM1DZJ4</accession>
<evidence type="ECO:0000256" key="13">
    <source>
        <dbReference type="ARBA" id="ARBA00022989"/>
    </source>
</evidence>
<evidence type="ECO:0000256" key="16">
    <source>
        <dbReference type="ARBA" id="ARBA00023170"/>
    </source>
</evidence>
<keyword evidence="12 20" id="KW-0067">ATP-binding</keyword>
<evidence type="ECO:0000256" key="17">
    <source>
        <dbReference type="ARBA" id="ARBA00023180"/>
    </source>
</evidence>
<dbReference type="CDD" id="cd05032">
    <property type="entry name" value="PTKc_InsR_like"/>
    <property type="match status" value="1"/>
</dbReference>
<dbReference type="PROSITE" id="PS00109">
    <property type="entry name" value="PROTEIN_KINASE_TYR"/>
    <property type="match status" value="1"/>
</dbReference>
<dbReference type="InterPro" id="IPR006211">
    <property type="entry name" value="Furin-like_Cys-rich_dom"/>
</dbReference>
<evidence type="ECO:0000259" key="25">
    <source>
        <dbReference type="PROSITE" id="PS50011"/>
    </source>
</evidence>
<evidence type="ECO:0000256" key="3">
    <source>
        <dbReference type="ARBA" id="ARBA00022553"/>
    </source>
</evidence>
<feature type="signal peptide" evidence="24">
    <location>
        <begin position="1"/>
        <end position="24"/>
    </location>
</feature>
<dbReference type="InterPro" id="IPR000494">
    <property type="entry name" value="Rcpt_L-dom"/>
</dbReference>
<evidence type="ECO:0000256" key="24">
    <source>
        <dbReference type="SAM" id="SignalP"/>
    </source>
</evidence>
<comment type="similarity">
    <text evidence="21">Belongs to the protein kinase superfamily. Tyr protein kinase family. Insulin receptor subfamily.</text>
</comment>
<dbReference type="InterPro" id="IPR002011">
    <property type="entry name" value="Tyr_kinase_rcpt_2_CS"/>
</dbReference>
<keyword evidence="17" id="KW-0325">Glycoprotein</keyword>
<dbReference type="InterPro" id="IPR036116">
    <property type="entry name" value="FN3_sf"/>
</dbReference>
<dbReference type="PANTHER" id="PTHR24416">
    <property type="entry name" value="TYROSINE-PROTEIN KINASE RECEPTOR"/>
    <property type="match status" value="1"/>
</dbReference>
<dbReference type="InterPro" id="IPR001245">
    <property type="entry name" value="Ser-Thr/Tyr_kinase_cat_dom"/>
</dbReference>
<reference evidence="29" key="1">
    <citation type="submission" date="2025-08" db="UniProtKB">
        <authorList>
            <consortium name="RefSeq"/>
        </authorList>
    </citation>
    <scope>IDENTIFICATION</scope>
</reference>
<dbReference type="InterPro" id="IPR020635">
    <property type="entry name" value="Tyr_kinase_cat_dom"/>
</dbReference>
<evidence type="ECO:0000313" key="29">
    <source>
        <dbReference type="RefSeq" id="XP_014665365.1"/>
    </source>
</evidence>
<dbReference type="PANTHER" id="PTHR24416:SF525">
    <property type="entry name" value="INSULIN-LIKE RECEPTOR"/>
    <property type="match status" value="1"/>
</dbReference>
<dbReference type="SMART" id="SM00060">
    <property type="entry name" value="FN3"/>
    <property type="match status" value="2"/>
</dbReference>
<keyword evidence="16 21" id="KW-0675">Receptor</keyword>
<dbReference type="Pfam" id="PF01030">
    <property type="entry name" value="Recep_L_domain"/>
    <property type="match status" value="2"/>
</dbReference>
<dbReference type="InterPro" id="IPR017896">
    <property type="entry name" value="4Fe4S_Fe-S-bd"/>
</dbReference>
<evidence type="ECO:0000256" key="2">
    <source>
        <dbReference type="ARBA" id="ARBA00004479"/>
    </source>
</evidence>
<dbReference type="Pfam" id="PF00757">
    <property type="entry name" value="Furin-like"/>
    <property type="match status" value="1"/>
</dbReference>
<feature type="domain" description="Fibronectin type-III" evidence="26">
    <location>
        <begin position="641"/>
        <end position="739"/>
    </location>
</feature>
<dbReference type="InterPro" id="IPR008266">
    <property type="entry name" value="Tyr_kinase_AS"/>
</dbReference>
<keyword evidence="13 23" id="KW-1133">Transmembrane helix</keyword>
<evidence type="ECO:0000256" key="23">
    <source>
        <dbReference type="SAM" id="Phobius"/>
    </source>
</evidence>
<comment type="cofactor">
    <cofactor evidence="1">
        <name>Mn(2+)</name>
        <dbReference type="ChEBI" id="CHEBI:29035"/>
    </cofactor>
</comment>
<evidence type="ECO:0000259" key="27">
    <source>
        <dbReference type="PROSITE" id="PS51379"/>
    </source>
</evidence>
<dbReference type="InterPro" id="IPR011009">
    <property type="entry name" value="Kinase-like_dom_sf"/>
</dbReference>
<keyword evidence="15" id="KW-0829">Tyrosine-protein kinase</keyword>
<dbReference type="SMART" id="SM00261">
    <property type="entry name" value="FU"/>
    <property type="match status" value="1"/>
</dbReference>
<evidence type="ECO:0000256" key="12">
    <source>
        <dbReference type="ARBA" id="ARBA00022840"/>
    </source>
</evidence>
<dbReference type="InterPro" id="IPR017441">
    <property type="entry name" value="Protein_kinase_ATP_BS"/>
</dbReference>
<keyword evidence="28" id="KW-1185">Reference proteome</keyword>
<proteinExistence type="inferred from homology"/>
<dbReference type="PRINTS" id="PR00109">
    <property type="entry name" value="TYRKINASE"/>
</dbReference>
<evidence type="ECO:0000256" key="20">
    <source>
        <dbReference type="PROSITE-ProRule" id="PRU10141"/>
    </source>
</evidence>
<evidence type="ECO:0000256" key="4">
    <source>
        <dbReference type="ARBA" id="ARBA00022679"/>
    </source>
</evidence>
<dbReference type="InterPro" id="IPR009030">
    <property type="entry name" value="Growth_fac_rcpt_cys_sf"/>
</dbReference>
<dbReference type="Proteomes" id="UP000695022">
    <property type="component" value="Unplaced"/>
</dbReference>
<dbReference type="Gene3D" id="2.60.40.10">
    <property type="entry name" value="Immunoglobulins"/>
    <property type="match status" value="3"/>
</dbReference>
<keyword evidence="14 23" id="KW-0472">Membrane</keyword>
<evidence type="ECO:0000256" key="10">
    <source>
        <dbReference type="ARBA" id="ARBA00022741"/>
    </source>
</evidence>
<dbReference type="SUPFAM" id="SSF57184">
    <property type="entry name" value="Growth factor receptor domain"/>
    <property type="match status" value="1"/>
</dbReference>
<dbReference type="Gene3D" id="3.30.200.20">
    <property type="entry name" value="Phosphorylase Kinase, domain 1"/>
    <property type="match status" value="1"/>
</dbReference>
<feature type="transmembrane region" description="Helical" evidence="23">
    <location>
        <begin position="1010"/>
        <end position="1034"/>
    </location>
</feature>
<dbReference type="CDD" id="cd00063">
    <property type="entry name" value="FN3"/>
    <property type="match status" value="2"/>
</dbReference>
<dbReference type="InterPro" id="IPR000719">
    <property type="entry name" value="Prot_kinase_dom"/>
</dbReference>
<dbReference type="SUPFAM" id="SSF49265">
    <property type="entry name" value="Fibronectin type III"/>
    <property type="match status" value="3"/>
</dbReference>
<evidence type="ECO:0000256" key="22">
    <source>
        <dbReference type="SAM" id="MobiDB-lite"/>
    </source>
</evidence>
<keyword evidence="18" id="KW-0464">Manganese</keyword>
<feature type="compositionally biased region" description="Pro residues" evidence="22">
    <location>
        <begin position="713"/>
        <end position="722"/>
    </location>
</feature>
<dbReference type="RefSeq" id="XP_014665365.1">
    <property type="nucleotide sequence ID" value="XM_014809879.1"/>
</dbReference>
<dbReference type="InterPro" id="IPR013783">
    <property type="entry name" value="Ig-like_fold"/>
</dbReference>
<evidence type="ECO:0000256" key="18">
    <source>
        <dbReference type="ARBA" id="ARBA00023211"/>
    </source>
</evidence>
<evidence type="ECO:0000256" key="19">
    <source>
        <dbReference type="ARBA" id="ARBA00051243"/>
    </source>
</evidence>
<dbReference type="InterPro" id="IPR050122">
    <property type="entry name" value="RTK"/>
</dbReference>
<keyword evidence="8 24" id="KW-0732">Signal</keyword>
<evidence type="ECO:0000256" key="14">
    <source>
        <dbReference type="ARBA" id="ARBA00023136"/>
    </source>
</evidence>
<dbReference type="Gene3D" id="2.10.220.10">
    <property type="entry name" value="Hormone Receptor, Insulin-like Growth Factor Receptor 1, Chain A, domain 2"/>
    <property type="match status" value="1"/>
</dbReference>
<feature type="chain" id="PRO_5047472626" description="Tyrosine-protein kinase receptor" evidence="24">
    <location>
        <begin position="25"/>
        <end position="1483"/>
    </location>
</feature>
<keyword evidence="3 21" id="KW-0597">Phosphoprotein</keyword>
<dbReference type="SUPFAM" id="SSF56112">
    <property type="entry name" value="Protein kinase-like (PK-like)"/>
    <property type="match status" value="1"/>
</dbReference>
<dbReference type="InterPro" id="IPR003961">
    <property type="entry name" value="FN3_dom"/>
</dbReference>
<keyword evidence="4" id="KW-0808">Transferase</keyword>
<dbReference type="Gene3D" id="1.10.510.10">
    <property type="entry name" value="Transferase(Phosphotransferase) domain 1"/>
    <property type="match status" value="1"/>
</dbReference>
<keyword evidence="5" id="KW-0165">Cleavage on pair of basic residues</keyword>
<feature type="domain" description="Protein kinase" evidence="25">
    <location>
        <begin position="1075"/>
        <end position="1357"/>
    </location>
</feature>
<organism evidence="28 29">
    <name type="scientific">Priapulus caudatus</name>
    <name type="common">Priapulid worm</name>
    <dbReference type="NCBI Taxonomy" id="37621"/>
    <lineage>
        <taxon>Eukaryota</taxon>
        <taxon>Metazoa</taxon>
        <taxon>Ecdysozoa</taxon>
        <taxon>Scalidophora</taxon>
        <taxon>Priapulida</taxon>
        <taxon>Priapulimorpha</taxon>
        <taxon>Priapulimorphida</taxon>
        <taxon>Priapulidae</taxon>
        <taxon>Priapulus</taxon>
    </lineage>
</organism>
<dbReference type="SUPFAM" id="SSF52058">
    <property type="entry name" value="L domain-like"/>
    <property type="match status" value="2"/>
</dbReference>
<feature type="binding site" evidence="20">
    <location>
        <position position="1109"/>
    </location>
    <ligand>
        <name>ATP</name>
        <dbReference type="ChEBI" id="CHEBI:30616"/>
    </ligand>
</feature>
<dbReference type="PROSITE" id="PS00107">
    <property type="entry name" value="PROTEIN_KINASE_ATP"/>
    <property type="match status" value="1"/>
</dbReference>
<evidence type="ECO:0000259" key="26">
    <source>
        <dbReference type="PROSITE" id="PS50853"/>
    </source>
</evidence>
<dbReference type="Gene3D" id="3.80.20.20">
    <property type="entry name" value="Receptor L-domain"/>
    <property type="match status" value="2"/>
</dbReference>
<feature type="region of interest" description="Disordered" evidence="22">
    <location>
        <begin position="1393"/>
        <end position="1469"/>
    </location>
</feature>
<evidence type="ECO:0000256" key="8">
    <source>
        <dbReference type="ARBA" id="ARBA00022729"/>
    </source>
</evidence>
<dbReference type="PROSITE" id="PS51379">
    <property type="entry name" value="4FE4S_FER_2"/>
    <property type="match status" value="1"/>
</dbReference>
<keyword evidence="6 21" id="KW-0812">Transmembrane</keyword>
<feature type="domain" description="4Fe-4S ferredoxin-type" evidence="27">
    <location>
        <begin position="333"/>
        <end position="363"/>
    </location>
</feature>
<evidence type="ECO:0000313" key="28">
    <source>
        <dbReference type="Proteomes" id="UP000695022"/>
    </source>
</evidence>
<evidence type="ECO:0000256" key="5">
    <source>
        <dbReference type="ARBA" id="ARBA00022685"/>
    </source>
</evidence>
<dbReference type="PROSITE" id="PS50011">
    <property type="entry name" value="PROTEIN_KINASE_DOM"/>
    <property type="match status" value="1"/>
</dbReference>
<keyword evidence="11" id="KW-0418">Kinase</keyword>
<dbReference type="InterPro" id="IPR036941">
    <property type="entry name" value="Rcpt_L-dom_sf"/>
</dbReference>
<protein>
    <recommendedName>
        <fullName evidence="21">Tyrosine-protein kinase receptor</fullName>
        <ecNumber evidence="21">2.7.10.1</ecNumber>
    </recommendedName>
</protein>